<gene>
    <name evidence="1" type="primary">gntA</name>
    <name evidence="1" type="ORF">K2F26_16455</name>
</gene>
<dbReference type="RefSeq" id="WP_220608670.1">
    <property type="nucleotide sequence ID" value="NZ_CP080598.1"/>
</dbReference>
<dbReference type="PANTHER" id="PTHR40045">
    <property type="entry name" value="YCGG FAMILY PROTEIN"/>
    <property type="match status" value="1"/>
</dbReference>
<evidence type="ECO:0000313" key="2">
    <source>
        <dbReference type="Proteomes" id="UP000826540"/>
    </source>
</evidence>
<dbReference type="PANTHER" id="PTHR40045:SF1">
    <property type="entry name" value="YQCI_YCGG FAMILY PROTEIN"/>
    <property type="match status" value="1"/>
</dbReference>
<accession>A0ABX8WWF6</accession>
<organism evidence="1 2">
    <name type="scientific">Sphaerospermopsis torques-reginae ITEP-024</name>
    <dbReference type="NCBI Taxonomy" id="984208"/>
    <lineage>
        <taxon>Bacteria</taxon>
        <taxon>Bacillati</taxon>
        <taxon>Cyanobacteriota</taxon>
        <taxon>Cyanophyceae</taxon>
        <taxon>Nostocales</taxon>
        <taxon>Aphanizomenonaceae</taxon>
        <taxon>Sphaerospermopsis</taxon>
        <taxon>Sphaerospermopsis torques-reginae</taxon>
    </lineage>
</organism>
<reference evidence="1 2" key="1">
    <citation type="journal article" date="2022" name="J. Am. Chem. Soc.">
        <title>Biosynthesis of Guanitoxin Enables Global Environmental Detection in Freshwater Cyanobacteria.</title>
        <authorList>
            <person name="Lima S.T."/>
            <person name="Fallon T.R."/>
            <person name="Cordoza J.L."/>
            <person name="Chekan J.R."/>
            <person name="Delbaje E."/>
            <person name="Hopiavuori A.R."/>
            <person name="Alvarenga D.O."/>
            <person name="Wood S.M."/>
            <person name="Luhavaya H."/>
            <person name="Baumgartner J.T."/>
            <person name="Dorr F.A."/>
            <person name="Etchegaray A."/>
            <person name="Pinto E."/>
            <person name="McKinnie S.M.K."/>
            <person name="Fiore M.F."/>
            <person name="Moore B.S."/>
        </authorList>
    </citation>
    <scope>NUCLEOTIDE SEQUENCE [LARGE SCALE GENOMIC DNA]</scope>
    <source>
        <strain evidence="1 2">ITEP-024</strain>
    </source>
</reference>
<dbReference type="InterPro" id="IPR014988">
    <property type="entry name" value="Uncharacterised_YqcI/YcgG"/>
</dbReference>
<dbReference type="EMBL" id="CP080598">
    <property type="protein sequence ID" value="QYX30481.1"/>
    <property type="molecule type" value="Genomic_DNA"/>
</dbReference>
<keyword evidence="2" id="KW-1185">Reference proteome</keyword>
<dbReference type="NCBIfam" id="NF041366">
    <property type="entry name" value="GntA_guanitoxin"/>
    <property type="match status" value="1"/>
</dbReference>
<dbReference type="Proteomes" id="UP000826540">
    <property type="component" value="Chromosome"/>
</dbReference>
<proteinExistence type="predicted"/>
<sequence length="267" mass="31502">MRKNPFESNLALEHSCYAKFDGTEFKILESGTKISEKVTEVHAEFREKILHRTPPFTCMGATSVFNQNNYRFSMYSDMCTKETTLALARNLFTFVNEQDSMNSHFTAFIAVFEKPIPEDEHHFEKLVWSQLQMLHDEDSRYHDWDTQFSNDINNHKFSYSFAERSFFIIGMHPGSSRIARQFSYPLLVFNASRQFDHLVETNQFHNFVRIIRERDVALQGSINPNLPAKYDHSRPEEPEVRQYSGRAVEKDWQCPLVVHQKKHKHNQ</sequence>
<protein>
    <submittedName>
        <fullName evidence="1">Heme dependent pre-guanitoxin N-hydroxylase</fullName>
    </submittedName>
</protein>
<name>A0ABX8WWF6_9CYAN</name>
<evidence type="ECO:0000313" key="1">
    <source>
        <dbReference type="EMBL" id="QYX30481.1"/>
    </source>
</evidence>
<dbReference type="Pfam" id="PF08892">
    <property type="entry name" value="YqcI_YcgG"/>
    <property type="match status" value="1"/>
</dbReference>